<dbReference type="GO" id="GO:0016491">
    <property type="term" value="F:oxidoreductase activity"/>
    <property type="evidence" value="ECO:0007669"/>
    <property type="project" value="UniProtKB-KW"/>
</dbReference>
<dbReference type="PANTHER" id="PTHR43656:SF2">
    <property type="entry name" value="BINDING OXIDOREDUCTASE, PUTATIVE (AFU_ORTHOLOGUE AFUA_2G08260)-RELATED"/>
    <property type="match status" value="1"/>
</dbReference>
<dbReference type="EMBL" id="AZAC01000014">
    <property type="protein sequence ID" value="KIX13763.1"/>
    <property type="molecule type" value="Genomic_DNA"/>
</dbReference>
<dbReference type="Gene3D" id="3.20.20.70">
    <property type="entry name" value="Aldolase class I"/>
    <property type="match status" value="1"/>
</dbReference>
<reference evidence="4 5" key="1">
    <citation type="submission" date="2013-11" db="EMBL/GenBank/DDBJ databases">
        <title>Metagenomic analysis of a methanogenic consortium involved in long chain n-alkane degradation.</title>
        <authorList>
            <person name="Davidova I.A."/>
            <person name="Callaghan A.V."/>
            <person name="Wawrik B."/>
            <person name="Pruitt S."/>
            <person name="Marks C."/>
            <person name="Duncan K.E."/>
            <person name="Suflita J.M."/>
        </authorList>
    </citation>
    <scope>NUCLEOTIDE SEQUENCE [LARGE SCALE GENOMIC DNA]</scope>
    <source>
        <strain evidence="4 5">SPR</strain>
    </source>
</reference>
<dbReference type="InterPro" id="IPR001155">
    <property type="entry name" value="OxRdtase_FMN_N"/>
</dbReference>
<keyword evidence="2" id="KW-0560">Oxidoreductase</keyword>
<dbReference type="CDD" id="cd02803">
    <property type="entry name" value="OYE_like_FMN_family"/>
    <property type="match status" value="1"/>
</dbReference>
<evidence type="ECO:0000256" key="1">
    <source>
        <dbReference type="ARBA" id="ARBA00022630"/>
    </source>
</evidence>
<dbReference type="SUPFAM" id="SSF51395">
    <property type="entry name" value="FMN-linked oxidoreductases"/>
    <property type="match status" value="1"/>
</dbReference>
<keyword evidence="1" id="KW-0285">Flavoprotein</keyword>
<keyword evidence="5" id="KW-1185">Reference proteome</keyword>
<feature type="domain" description="NADH:flavin oxidoreductase/NADH oxidase N-terminal" evidence="3">
    <location>
        <begin position="3"/>
        <end position="332"/>
    </location>
</feature>
<dbReference type="GO" id="GO:0010181">
    <property type="term" value="F:FMN binding"/>
    <property type="evidence" value="ECO:0007669"/>
    <property type="project" value="InterPro"/>
</dbReference>
<dbReference type="Proteomes" id="UP000032233">
    <property type="component" value="Unassembled WGS sequence"/>
</dbReference>
<name>A0A0D2HTC2_9BACT</name>
<dbReference type="InterPro" id="IPR051799">
    <property type="entry name" value="NADH_flavin_oxidoreductase"/>
</dbReference>
<comment type="caution">
    <text evidence="4">The sequence shown here is derived from an EMBL/GenBank/DDBJ whole genome shotgun (WGS) entry which is preliminary data.</text>
</comment>
<protein>
    <submittedName>
        <fullName evidence="4">NADH-dependent flavin oxidoreductase</fullName>
    </submittedName>
</protein>
<evidence type="ECO:0000313" key="5">
    <source>
        <dbReference type="Proteomes" id="UP000032233"/>
    </source>
</evidence>
<accession>A0A0D2HTC2</accession>
<organism evidence="4 5">
    <name type="scientific">Dethiosulfatarculus sandiegensis</name>
    <dbReference type="NCBI Taxonomy" id="1429043"/>
    <lineage>
        <taxon>Bacteria</taxon>
        <taxon>Pseudomonadati</taxon>
        <taxon>Thermodesulfobacteriota</taxon>
        <taxon>Desulfarculia</taxon>
        <taxon>Desulfarculales</taxon>
        <taxon>Desulfarculaceae</taxon>
        <taxon>Dethiosulfatarculus</taxon>
    </lineage>
</organism>
<dbReference type="OrthoDB" id="9784632at2"/>
<gene>
    <name evidence="4" type="ORF">X474_12705</name>
</gene>
<dbReference type="InParanoid" id="A0A0D2HTC2"/>
<sequence>MTDIFTPWRINRLELKNRLVRSATWEGNALPDGSASHDTALFNAAPAEGGVGLIITGFAFVEEPGRCLKRQLGAHIDAMIGPLARIADAVHKSGGKVALQLAHGGALARQKLTGMIPKAVSAEAPAVADLEVRELDHQDLARIKEAFFLAAARAKAAEFDAVELHMAHGYLLSQFLSPLYNTRRDEHGGSVENRTRFCIEVLKAVREAVGPGFPVIAKLNSEDGVTGGQTLEMAIESARLLEQAGCHAFEISGGSPAAGRKSTIRPVKNQEDEAYFLDNALRIKDKVNCPVIAVGGFRKRKTVEKALKGVDAVAMSRPFICQPDLAQIWRQGKTQDPLCDSCGRCLVLGLKDQVACVKNQA</sequence>
<evidence type="ECO:0000313" key="4">
    <source>
        <dbReference type="EMBL" id="KIX13763.1"/>
    </source>
</evidence>
<dbReference type="STRING" id="1429043.X474_12705"/>
<evidence type="ECO:0000256" key="2">
    <source>
        <dbReference type="ARBA" id="ARBA00023002"/>
    </source>
</evidence>
<dbReference type="RefSeq" id="WP_044348913.1">
    <property type="nucleotide sequence ID" value="NZ_AZAC01000014.1"/>
</dbReference>
<dbReference type="InterPro" id="IPR013785">
    <property type="entry name" value="Aldolase_TIM"/>
</dbReference>
<dbReference type="PANTHER" id="PTHR43656">
    <property type="entry name" value="BINDING OXIDOREDUCTASE, PUTATIVE (AFU_ORTHOLOGUE AFUA_2G08260)-RELATED"/>
    <property type="match status" value="1"/>
</dbReference>
<evidence type="ECO:0000259" key="3">
    <source>
        <dbReference type="Pfam" id="PF00724"/>
    </source>
</evidence>
<dbReference type="Pfam" id="PF00724">
    <property type="entry name" value="Oxidored_FMN"/>
    <property type="match status" value="1"/>
</dbReference>
<dbReference type="AlphaFoldDB" id="A0A0D2HTC2"/>
<proteinExistence type="predicted"/>